<comment type="catalytic activity">
    <reaction evidence="1">
        <text>ATP + protein L-histidine = ADP + protein N-phospho-L-histidine.</text>
        <dbReference type="EC" id="2.7.13.3"/>
    </reaction>
</comment>
<evidence type="ECO:0000256" key="6">
    <source>
        <dbReference type="ARBA" id="ARBA00022692"/>
    </source>
</evidence>
<evidence type="ECO:0000256" key="12">
    <source>
        <dbReference type="ARBA" id="ARBA00023136"/>
    </source>
</evidence>
<keyword evidence="8 15" id="KW-0418">Kinase</keyword>
<sequence>MNRIPGTQKKIVVGLIIMIFSIATATLIGYFFESIKIPETNIVIVYILAVLITARFSQGYLMGVLSSIIATLTYNYFFTAPYFSLSVYDPNYLITFVIMTITAIITGTLTSKTLQSEKEAKEKEVESNTLYHLTNYLTDAVDIKEIASVATSAISGFLACNVACLCFDFHGNPEETYIQQEDGSQQIIKATENIEEIRKRIENLHAIVDINEEFYDFPIYGRENILGLIRVPTSHAKKLTDYQVKLVHTMTENVALAMDRFYGIQEHLRLKEEASQERYRSNLLRAISHDLRTPLATIMGNSELLVSLSKKKDVIHDISNDINKEADWLYGLVENILSLTKLQDSKFQLKHEYEVVEEVLSVAIQNINRRYPKMEINVAMPNEAVLIPMDAKLIAQVLTNLLDNAAKHNKSHKPIDITIKKLETTSEIEFTIRDYGNGINEDDLPHLFTMFFIGSKQRVDAQHGIGIGLAICDEIIRAHHGTIQARNCTAGKGAEFIFTLPMKEKES</sequence>
<dbReference type="EC" id="2.7.13.3" evidence="3"/>
<comment type="subcellular location">
    <subcellularLocation>
        <location evidence="2">Membrane</location>
        <topology evidence="2">Multi-pass membrane protein</topology>
    </subcellularLocation>
</comment>
<keyword evidence="11" id="KW-0902">Two-component regulatory system</keyword>
<evidence type="ECO:0000256" key="8">
    <source>
        <dbReference type="ARBA" id="ARBA00022777"/>
    </source>
</evidence>
<dbReference type="PANTHER" id="PTHR45569">
    <property type="entry name" value="SENSOR PROTEIN KDPD"/>
    <property type="match status" value="1"/>
</dbReference>
<keyword evidence="16" id="KW-1185">Reference proteome</keyword>
<dbReference type="Gene3D" id="3.30.450.40">
    <property type="match status" value="1"/>
</dbReference>
<dbReference type="GO" id="GO:0000155">
    <property type="term" value="F:phosphorelay sensor kinase activity"/>
    <property type="evidence" value="ECO:0007669"/>
    <property type="project" value="InterPro"/>
</dbReference>
<evidence type="ECO:0000256" key="13">
    <source>
        <dbReference type="SAM" id="Phobius"/>
    </source>
</evidence>
<dbReference type="GO" id="GO:0005524">
    <property type="term" value="F:ATP binding"/>
    <property type="evidence" value="ECO:0007669"/>
    <property type="project" value="UniProtKB-KW"/>
</dbReference>
<feature type="transmembrane region" description="Helical" evidence="13">
    <location>
        <begin position="92"/>
        <end position="111"/>
    </location>
</feature>
<keyword evidence="12 13" id="KW-0472">Membrane</keyword>
<dbReference type="SUPFAM" id="SSF47384">
    <property type="entry name" value="Homodimeric domain of signal transducing histidine kinase"/>
    <property type="match status" value="1"/>
</dbReference>
<dbReference type="Gene3D" id="1.10.287.130">
    <property type="match status" value="1"/>
</dbReference>
<dbReference type="EMBL" id="FUWY01000009">
    <property type="protein sequence ID" value="SKA00482.1"/>
    <property type="molecule type" value="Genomic_DNA"/>
</dbReference>
<dbReference type="InterPro" id="IPR005467">
    <property type="entry name" value="His_kinase_dom"/>
</dbReference>
<dbReference type="FunFam" id="3.30.565.10:FF:000006">
    <property type="entry name" value="Sensor histidine kinase WalK"/>
    <property type="match status" value="1"/>
</dbReference>
<keyword evidence="7" id="KW-0547">Nucleotide-binding</keyword>
<protein>
    <recommendedName>
        <fullName evidence="3">histidine kinase</fullName>
        <ecNumber evidence="3">2.7.13.3</ecNumber>
    </recommendedName>
</protein>
<evidence type="ECO:0000256" key="4">
    <source>
        <dbReference type="ARBA" id="ARBA00022553"/>
    </source>
</evidence>
<dbReference type="InterPro" id="IPR003661">
    <property type="entry name" value="HisK_dim/P_dom"/>
</dbReference>
<dbReference type="AlphaFoldDB" id="A0A1T4Q9Q0"/>
<dbReference type="InterPro" id="IPR036097">
    <property type="entry name" value="HisK_dim/P_sf"/>
</dbReference>
<reference evidence="16" key="1">
    <citation type="submission" date="2017-02" db="EMBL/GenBank/DDBJ databases">
        <authorList>
            <person name="Varghese N."/>
            <person name="Submissions S."/>
        </authorList>
    </citation>
    <scope>NUCLEOTIDE SEQUENCE [LARGE SCALE GENOMIC DNA]</scope>
    <source>
        <strain evidence="16">ATCC 25662</strain>
    </source>
</reference>
<gene>
    <name evidence="15" type="ORF">SAMN02745191_2365</name>
</gene>
<dbReference type="Pfam" id="PF00512">
    <property type="entry name" value="HisKA"/>
    <property type="match status" value="1"/>
</dbReference>
<proteinExistence type="predicted"/>
<feature type="domain" description="Histidine kinase" evidence="14">
    <location>
        <begin position="286"/>
        <end position="504"/>
    </location>
</feature>
<dbReference type="InterPro" id="IPR038318">
    <property type="entry name" value="KdpD_sf"/>
</dbReference>
<name>A0A1T4Q9Q0_9FIRM</name>
<evidence type="ECO:0000256" key="2">
    <source>
        <dbReference type="ARBA" id="ARBA00004141"/>
    </source>
</evidence>
<feature type="transmembrane region" description="Helical" evidence="13">
    <location>
        <begin position="37"/>
        <end position="54"/>
    </location>
</feature>
<dbReference type="SMART" id="SM00387">
    <property type="entry name" value="HATPase_c"/>
    <property type="match status" value="1"/>
</dbReference>
<dbReference type="GO" id="GO:0005886">
    <property type="term" value="C:plasma membrane"/>
    <property type="evidence" value="ECO:0007669"/>
    <property type="project" value="TreeGrafter"/>
</dbReference>
<dbReference type="InterPro" id="IPR003594">
    <property type="entry name" value="HATPase_dom"/>
</dbReference>
<keyword evidence="6 13" id="KW-0812">Transmembrane</keyword>
<dbReference type="PROSITE" id="PS50109">
    <property type="entry name" value="HIS_KIN"/>
    <property type="match status" value="1"/>
</dbReference>
<dbReference type="Gene3D" id="1.20.120.620">
    <property type="entry name" value="Backbone structure of the membrane domain of e. Coli histidine kinase receptor kdpd"/>
    <property type="match status" value="1"/>
</dbReference>
<dbReference type="InterPro" id="IPR052023">
    <property type="entry name" value="Histidine_kinase_KdpD"/>
</dbReference>
<keyword evidence="4" id="KW-0597">Phosphoprotein</keyword>
<dbReference type="InterPro" id="IPR029016">
    <property type="entry name" value="GAF-like_dom_sf"/>
</dbReference>
<dbReference type="InterPro" id="IPR025201">
    <property type="entry name" value="KdpD_TM"/>
</dbReference>
<dbReference type="CDD" id="cd00082">
    <property type="entry name" value="HisKA"/>
    <property type="match status" value="1"/>
</dbReference>
<dbReference type="RefSeq" id="WP_078712751.1">
    <property type="nucleotide sequence ID" value="NZ_FUWY01000009.1"/>
</dbReference>
<dbReference type="Pfam" id="PF02518">
    <property type="entry name" value="HATPase_c"/>
    <property type="match status" value="1"/>
</dbReference>
<accession>A0A1T4Q9Q0</accession>
<evidence type="ECO:0000256" key="1">
    <source>
        <dbReference type="ARBA" id="ARBA00000085"/>
    </source>
</evidence>
<dbReference type="SMART" id="SM00388">
    <property type="entry name" value="HisKA"/>
    <property type="match status" value="1"/>
</dbReference>
<evidence type="ECO:0000313" key="16">
    <source>
        <dbReference type="Proteomes" id="UP000243297"/>
    </source>
</evidence>
<evidence type="ECO:0000256" key="5">
    <source>
        <dbReference type="ARBA" id="ARBA00022679"/>
    </source>
</evidence>
<dbReference type="Gene3D" id="3.30.565.10">
    <property type="entry name" value="Histidine kinase-like ATPase, C-terminal domain"/>
    <property type="match status" value="1"/>
</dbReference>
<dbReference type="PRINTS" id="PR00344">
    <property type="entry name" value="BCTRLSENSOR"/>
</dbReference>
<organism evidence="15 16">
    <name type="scientific">Anaerorhabdus furcosa</name>
    <dbReference type="NCBI Taxonomy" id="118967"/>
    <lineage>
        <taxon>Bacteria</taxon>
        <taxon>Bacillati</taxon>
        <taxon>Bacillota</taxon>
        <taxon>Erysipelotrichia</taxon>
        <taxon>Erysipelotrichales</taxon>
        <taxon>Erysipelotrichaceae</taxon>
        <taxon>Anaerorhabdus</taxon>
    </lineage>
</organism>
<evidence type="ECO:0000259" key="14">
    <source>
        <dbReference type="PROSITE" id="PS50109"/>
    </source>
</evidence>
<feature type="transmembrane region" description="Helical" evidence="13">
    <location>
        <begin position="12"/>
        <end position="31"/>
    </location>
</feature>
<dbReference type="OrthoDB" id="9806130at2"/>
<keyword evidence="9" id="KW-0067">ATP-binding</keyword>
<keyword evidence="5" id="KW-0808">Transferase</keyword>
<evidence type="ECO:0000256" key="9">
    <source>
        <dbReference type="ARBA" id="ARBA00022840"/>
    </source>
</evidence>
<evidence type="ECO:0000256" key="11">
    <source>
        <dbReference type="ARBA" id="ARBA00023012"/>
    </source>
</evidence>
<dbReference type="Proteomes" id="UP000243297">
    <property type="component" value="Unassembled WGS sequence"/>
</dbReference>
<dbReference type="PANTHER" id="PTHR45569:SF1">
    <property type="entry name" value="SENSOR PROTEIN KDPD"/>
    <property type="match status" value="1"/>
</dbReference>
<dbReference type="InterPro" id="IPR004358">
    <property type="entry name" value="Sig_transdc_His_kin-like_C"/>
</dbReference>
<dbReference type="InterPro" id="IPR036890">
    <property type="entry name" value="HATPase_C_sf"/>
</dbReference>
<evidence type="ECO:0000313" key="15">
    <source>
        <dbReference type="EMBL" id="SKA00482.1"/>
    </source>
</evidence>
<keyword evidence="10 13" id="KW-1133">Transmembrane helix</keyword>
<evidence type="ECO:0000256" key="10">
    <source>
        <dbReference type="ARBA" id="ARBA00022989"/>
    </source>
</evidence>
<dbReference type="STRING" id="118967.SAMN02745191_2365"/>
<dbReference type="Pfam" id="PF13493">
    <property type="entry name" value="DUF4118"/>
    <property type="match status" value="1"/>
</dbReference>
<evidence type="ECO:0000256" key="7">
    <source>
        <dbReference type="ARBA" id="ARBA00022741"/>
    </source>
</evidence>
<evidence type="ECO:0000256" key="3">
    <source>
        <dbReference type="ARBA" id="ARBA00012438"/>
    </source>
</evidence>
<dbReference type="SUPFAM" id="SSF55874">
    <property type="entry name" value="ATPase domain of HSP90 chaperone/DNA topoisomerase II/histidine kinase"/>
    <property type="match status" value="1"/>
</dbReference>